<reference evidence="1" key="1">
    <citation type="submission" date="2018-05" db="EMBL/GenBank/DDBJ databases">
        <authorList>
            <person name="Lanie J.A."/>
            <person name="Ng W.-L."/>
            <person name="Kazmierczak K.M."/>
            <person name="Andrzejewski T.M."/>
            <person name="Davidsen T.M."/>
            <person name="Wayne K.J."/>
            <person name="Tettelin H."/>
            <person name="Glass J.I."/>
            <person name="Rusch D."/>
            <person name="Podicherti R."/>
            <person name="Tsui H.-C.T."/>
            <person name="Winkler M.E."/>
        </authorList>
    </citation>
    <scope>NUCLEOTIDE SEQUENCE</scope>
</reference>
<protein>
    <submittedName>
        <fullName evidence="1">Uncharacterized protein</fullName>
    </submittedName>
</protein>
<name>A0A382H3G3_9ZZZZ</name>
<dbReference type="AlphaFoldDB" id="A0A382H3G3"/>
<organism evidence="1">
    <name type="scientific">marine metagenome</name>
    <dbReference type="NCBI Taxonomy" id="408172"/>
    <lineage>
        <taxon>unclassified sequences</taxon>
        <taxon>metagenomes</taxon>
        <taxon>ecological metagenomes</taxon>
    </lineage>
</organism>
<evidence type="ECO:0000313" key="1">
    <source>
        <dbReference type="EMBL" id="SVB81665.1"/>
    </source>
</evidence>
<sequence>MNDTHGSGSLAARGFNLNDWNIQSRGHQCHKCEQPFEDRTGYHTVLAHEHHEYARMDLCEACWAREHDEGMADRKGFISHWQGTYEAPPPVPPDAIQKATAEGLLRKLLETGEERWREASYILAVMLERKRILKVKEQIKEESGRVFVYEQPKSGDLFTIP</sequence>
<proteinExistence type="predicted"/>
<feature type="non-terminal residue" evidence="1">
    <location>
        <position position="161"/>
    </location>
</feature>
<accession>A0A382H3G3</accession>
<gene>
    <name evidence="1" type="ORF">METZ01_LOCUS234519</name>
</gene>
<dbReference type="EMBL" id="UINC01058886">
    <property type="protein sequence ID" value="SVB81665.1"/>
    <property type="molecule type" value="Genomic_DNA"/>
</dbReference>